<proteinExistence type="predicted"/>
<dbReference type="AlphaFoldDB" id="A0A8S0UF68"/>
<comment type="caution">
    <text evidence="1">The sequence shown here is derived from an EMBL/GenBank/DDBJ whole genome shotgun (WGS) entry which is preliminary data.</text>
</comment>
<name>A0A8S0UF68_OLEEU</name>
<keyword evidence="2" id="KW-1185">Reference proteome</keyword>
<organism evidence="1 2">
    <name type="scientific">Olea europaea subsp. europaea</name>
    <dbReference type="NCBI Taxonomy" id="158383"/>
    <lineage>
        <taxon>Eukaryota</taxon>
        <taxon>Viridiplantae</taxon>
        <taxon>Streptophyta</taxon>
        <taxon>Embryophyta</taxon>
        <taxon>Tracheophyta</taxon>
        <taxon>Spermatophyta</taxon>
        <taxon>Magnoliopsida</taxon>
        <taxon>eudicotyledons</taxon>
        <taxon>Gunneridae</taxon>
        <taxon>Pentapetalae</taxon>
        <taxon>asterids</taxon>
        <taxon>lamiids</taxon>
        <taxon>Lamiales</taxon>
        <taxon>Oleaceae</taxon>
        <taxon>Oleeae</taxon>
        <taxon>Olea</taxon>
    </lineage>
</organism>
<evidence type="ECO:0000313" key="1">
    <source>
        <dbReference type="EMBL" id="CAA3015891.1"/>
    </source>
</evidence>
<sequence length="156" mass="17710">MSLQYQSKQVEELSHNLAGIEISMFFHSPDILCCLLKLRRGGCMDFEYLVPKNARLRAHISQQSDLRYVKTVLEHFNDQQCTDFRRKFVDATKKKEKAVTYTVHGFPIAMQFLFAVRDLGIRGNARNWGSVCSAIGSSIPTASELDVYQTATATEI</sequence>
<dbReference type="Gramene" id="OE9A013317T1">
    <property type="protein sequence ID" value="OE9A013317C1"/>
    <property type="gene ID" value="OE9A013317"/>
</dbReference>
<reference evidence="1 2" key="1">
    <citation type="submission" date="2019-12" db="EMBL/GenBank/DDBJ databases">
        <authorList>
            <person name="Alioto T."/>
            <person name="Alioto T."/>
            <person name="Gomez Garrido J."/>
        </authorList>
    </citation>
    <scope>NUCLEOTIDE SEQUENCE [LARGE SCALE GENOMIC DNA]</scope>
</reference>
<accession>A0A8S0UF68</accession>
<dbReference type="Proteomes" id="UP000594638">
    <property type="component" value="Unassembled WGS sequence"/>
</dbReference>
<gene>
    <name evidence="1" type="ORF">OLEA9_A013317</name>
</gene>
<protein>
    <submittedName>
        <fullName evidence="1">Uncharacterized protein</fullName>
    </submittedName>
</protein>
<dbReference type="EMBL" id="CACTIH010007577">
    <property type="protein sequence ID" value="CAA3015891.1"/>
    <property type="molecule type" value="Genomic_DNA"/>
</dbReference>
<evidence type="ECO:0000313" key="2">
    <source>
        <dbReference type="Proteomes" id="UP000594638"/>
    </source>
</evidence>